<dbReference type="AlphaFoldDB" id="A0A9Q3HNW2"/>
<feature type="domain" description="Integrase catalytic" evidence="15">
    <location>
        <begin position="1"/>
        <end position="67"/>
    </location>
</feature>
<dbReference type="GO" id="GO:0003964">
    <property type="term" value="F:RNA-directed DNA polymerase activity"/>
    <property type="evidence" value="ECO:0007669"/>
    <property type="project" value="UniProtKB-KW"/>
</dbReference>
<dbReference type="GO" id="GO:0005634">
    <property type="term" value="C:nucleus"/>
    <property type="evidence" value="ECO:0007669"/>
    <property type="project" value="UniProtKB-ARBA"/>
</dbReference>
<keyword evidence="4" id="KW-0479">Metal-binding</keyword>
<evidence type="ECO:0000256" key="5">
    <source>
        <dbReference type="ARBA" id="ARBA00022759"/>
    </source>
</evidence>
<dbReference type="PANTHER" id="PTHR42648">
    <property type="entry name" value="TRANSPOSASE, PUTATIVE-RELATED"/>
    <property type="match status" value="1"/>
</dbReference>
<accession>A0A9Q3HNW2</accession>
<evidence type="ECO:0000256" key="9">
    <source>
        <dbReference type="ARBA" id="ARBA00022908"/>
    </source>
</evidence>
<keyword evidence="9" id="KW-0229">DNA integration</keyword>
<proteinExistence type="predicted"/>
<keyword evidence="3" id="KW-0540">Nuclease</keyword>
<keyword evidence="11" id="KW-0239">DNA-directed DNA polymerase</keyword>
<dbReference type="Gene3D" id="3.30.420.10">
    <property type="entry name" value="Ribonuclease H-like superfamily/Ribonuclease H"/>
    <property type="match status" value="1"/>
</dbReference>
<dbReference type="GO" id="GO:0003723">
    <property type="term" value="F:RNA binding"/>
    <property type="evidence" value="ECO:0007669"/>
    <property type="project" value="UniProtKB-KW"/>
</dbReference>
<keyword evidence="8" id="KW-0694">RNA-binding</keyword>
<dbReference type="GO" id="GO:0016787">
    <property type="term" value="F:hydrolase activity"/>
    <property type="evidence" value="ECO:0007669"/>
    <property type="project" value="UniProtKB-KW"/>
</dbReference>
<dbReference type="Proteomes" id="UP000765509">
    <property type="component" value="Unassembled WGS sequence"/>
</dbReference>
<evidence type="ECO:0000256" key="7">
    <source>
        <dbReference type="ARBA" id="ARBA00022842"/>
    </source>
</evidence>
<evidence type="ECO:0000313" key="16">
    <source>
        <dbReference type="EMBL" id="MBW0509844.1"/>
    </source>
</evidence>
<keyword evidence="5" id="KW-0255">Endonuclease</keyword>
<organism evidence="16 17">
    <name type="scientific">Austropuccinia psidii MF-1</name>
    <dbReference type="NCBI Taxonomy" id="1389203"/>
    <lineage>
        <taxon>Eukaryota</taxon>
        <taxon>Fungi</taxon>
        <taxon>Dikarya</taxon>
        <taxon>Basidiomycota</taxon>
        <taxon>Pucciniomycotina</taxon>
        <taxon>Pucciniomycetes</taxon>
        <taxon>Pucciniales</taxon>
        <taxon>Sphaerophragmiaceae</taxon>
        <taxon>Austropuccinia</taxon>
    </lineage>
</organism>
<dbReference type="GO" id="GO:0003887">
    <property type="term" value="F:DNA-directed DNA polymerase activity"/>
    <property type="evidence" value="ECO:0007669"/>
    <property type="project" value="UniProtKB-KW"/>
</dbReference>
<dbReference type="InterPro" id="IPR012337">
    <property type="entry name" value="RNaseH-like_sf"/>
</dbReference>
<protein>
    <recommendedName>
        <fullName evidence="15">Integrase catalytic domain-containing protein</fullName>
    </recommendedName>
</protein>
<dbReference type="OrthoDB" id="2517548at2759"/>
<dbReference type="GO" id="GO:0006310">
    <property type="term" value="P:DNA recombination"/>
    <property type="evidence" value="ECO:0007669"/>
    <property type="project" value="UniProtKB-KW"/>
</dbReference>
<name>A0A9Q3HNW2_9BASI</name>
<dbReference type="SUPFAM" id="SSF53098">
    <property type="entry name" value="Ribonuclease H-like"/>
    <property type="match status" value="1"/>
</dbReference>
<sequence>MPYEHNQNGKIKQTNQTISEMERASLHAANLPITLWPWAYRHSVWILNHTLHADSIKTPYEIVGKHKPSLDMLKVFGSKAFIYNHKFRKNISDWAIMGFHLGVVEDSKGWLFLILDKGQIARVASVKFDEFSTFKNDWASIQEIKSRYLFDG</sequence>
<keyword evidence="2" id="KW-0548">Nucleotidyltransferase</keyword>
<keyword evidence="11" id="KW-0808">Transferase</keyword>
<gene>
    <name evidence="16" type="ORF">O181_049559</name>
</gene>
<dbReference type="InterPro" id="IPR057670">
    <property type="entry name" value="SH3_retrovirus"/>
</dbReference>
<dbReference type="PROSITE" id="PS50994">
    <property type="entry name" value="INTEGRASE"/>
    <property type="match status" value="1"/>
</dbReference>
<comment type="caution">
    <text evidence="16">The sequence shown here is derived from an EMBL/GenBank/DDBJ whole genome shotgun (WGS) entry which is preliminary data.</text>
</comment>
<evidence type="ECO:0000256" key="13">
    <source>
        <dbReference type="ARBA" id="ARBA00048173"/>
    </source>
</evidence>
<dbReference type="PANTHER" id="PTHR42648:SF11">
    <property type="entry name" value="TRANSPOSON TY4-P GAG-POL POLYPROTEIN"/>
    <property type="match status" value="1"/>
</dbReference>
<comment type="catalytic activity">
    <reaction evidence="13">
        <text>DNA(n) + a 2'-deoxyribonucleoside 5'-triphosphate = DNA(n+1) + diphosphate</text>
        <dbReference type="Rhea" id="RHEA:22508"/>
        <dbReference type="Rhea" id="RHEA-COMP:17339"/>
        <dbReference type="Rhea" id="RHEA-COMP:17340"/>
        <dbReference type="ChEBI" id="CHEBI:33019"/>
        <dbReference type="ChEBI" id="CHEBI:61560"/>
        <dbReference type="ChEBI" id="CHEBI:173112"/>
        <dbReference type="EC" id="2.7.7.49"/>
    </reaction>
</comment>
<dbReference type="Pfam" id="PF25597">
    <property type="entry name" value="SH3_retrovirus"/>
    <property type="match status" value="1"/>
</dbReference>
<keyword evidence="17" id="KW-1185">Reference proteome</keyword>
<dbReference type="GO" id="GO:0004519">
    <property type="term" value="F:endonuclease activity"/>
    <property type="evidence" value="ECO:0007669"/>
    <property type="project" value="UniProtKB-KW"/>
</dbReference>
<evidence type="ECO:0000256" key="4">
    <source>
        <dbReference type="ARBA" id="ARBA00022723"/>
    </source>
</evidence>
<evidence type="ECO:0000256" key="2">
    <source>
        <dbReference type="ARBA" id="ARBA00022695"/>
    </source>
</evidence>
<dbReference type="InterPro" id="IPR036397">
    <property type="entry name" value="RNaseH_sf"/>
</dbReference>
<evidence type="ECO:0000313" key="17">
    <source>
        <dbReference type="Proteomes" id="UP000765509"/>
    </source>
</evidence>
<keyword evidence="6" id="KW-0378">Hydrolase</keyword>
<reference evidence="16" key="1">
    <citation type="submission" date="2021-03" db="EMBL/GenBank/DDBJ databases">
        <title>Draft genome sequence of rust myrtle Austropuccinia psidii MF-1, a brazilian biotype.</title>
        <authorList>
            <person name="Quecine M.C."/>
            <person name="Pachon D.M.R."/>
            <person name="Bonatelli M.L."/>
            <person name="Correr F.H."/>
            <person name="Franceschini L.M."/>
            <person name="Leite T.F."/>
            <person name="Margarido G.R.A."/>
            <person name="Almeida C.A."/>
            <person name="Ferrarezi J.A."/>
            <person name="Labate C.A."/>
        </authorList>
    </citation>
    <scope>NUCLEOTIDE SEQUENCE</scope>
    <source>
        <strain evidence="16">MF-1</strain>
    </source>
</reference>
<dbReference type="InterPro" id="IPR039537">
    <property type="entry name" value="Retrotran_Ty1/copia-like"/>
</dbReference>
<dbReference type="InterPro" id="IPR001584">
    <property type="entry name" value="Integrase_cat-core"/>
</dbReference>
<keyword evidence="1" id="KW-0815">Transposition</keyword>
<evidence type="ECO:0000256" key="14">
    <source>
        <dbReference type="ARBA" id="ARBA00049244"/>
    </source>
</evidence>
<evidence type="ECO:0000256" key="8">
    <source>
        <dbReference type="ARBA" id="ARBA00022884"/>
    </source>
</evidence>
<evidence type="ECO:0000256" key="6">
    <source>
        <dbReference type="ARBA" id="ARBA00022801"/>
    </source>
</evidence>
<comment type="catalytic activity">
    <reaction evidence="14">
        <text>DNA(n) + a 2'-deoxyribonucleoside 5'-triphosphate = DNA(n+1) + diphosphate</text>
        <dbReference type="Rhea" id="RHEA:22508"/>
        <dbReference type="Rhea" id="RHEA-COMP:17339"/>
        <dbReference type="Rhea" id="RHEA-COMP:17340"/>
        <dbReference type="ChEBI" id="CHEBI:33019"/>
        <dbReference type="ChEBI" id="CHEBI:61560"/>
        <dbReference type="ChEBI" id="CHEBI:173112"/>
        <dbReference type="EC" id="2.7.7.7"/>
    </reaction>
</comment>
<evidence type="ECO:0000256" key="12">
    <source>
        <dbReference type="ARBA" id="ARBA00023172"/>
    </source>
</evidence>
<dbReference type="GO" id="GO:0046872">
    <property type="term" value="F:metal ion binding"/>
    <property type="evidence" value="ECO:0007669"/>
    <property type="project" value="UniProtKB-KW"/>
</dbReference>
<dbReference type="GO" id="GO:0032196">
    <property type="term" value="P:transposition"/>
    <property type="evidence" value="ECO:0007669"/>
    <property type="project" value="UniProtKB-KW"/>
</dbReference>
<evidence type="ECO:0000256" key="3">
    <source>
        <dbReference type="ARBA" id="ARBA00022722"/>
    </source>
</evidence>
<keyword evidence="12" id="KW-0233">DNA recombination</keyword>
<dbReference type="EMBL" id="AVOT02021191">
    <property type="protein sequence ID" value="MBW0509844.1"/>
    <property type="molecule type" value="Genomic_DNA"/>
</dbReference>
<evidence type="ECO:0000256" key="11">
    <source>
        <dbReference type="ARBA" id="ARBA00022932"/>
    </source>
</evidence>
<evidence type="ECO:0000259" key="15">
    <source>
        <dbReference type="PROSITE" id="PS50994"/>
    </source>
</evidence>
<keyword evidence="7" id="KW-0460">Magnesium</keyword>
<dbReference type="GO" id="GO:0015074">
    <property type="term" value="P:DNA integration"/>
    <property type="evidence" value="ECO:0007669"/>
    <property type="project" value="UniProtKB-KW"/>
</dbReference>
<evidence type="ECO:0000256" key="10">
    <source>
        <dbReference type="ARBA" id="ARBA00022918"/>
    </source>
</evidence>
<evidence type="ECO:0000256" key="1">
    <source>
        <dbReference type="ARBA" id="ARBA00022578"/>
    </source>
</evidence>
<keyword evidence="10" id="KW-0695">RNA-directed DNA polymerase</keyword>